<dbReference type="AlphaFoldDB" id="A0AAP0KJK8"/>
<dbReference type="Proteomes" id="UP001417504">
    <property type="component" value="Unassembled WGS sequence"/>
</dbReference>
<proteinExistence type="predicted"/>
<protein>
    <submittedName>
        <fullName evidence="2">Uncharacterized protein</fullName>
    </submittedName>
</protein>
<evidence type="ECO:0000313" key="3">
    <source>
        <dbReference type="Proteomes" id="UP001417504"/>
    </source>
</evidence>
<dbReference type="EMBL" id="JBBNAE010000001">
    <property type="protein sequence ID" value="KAK9153736.1"/>
    <property type="molecule type" value="Genomic_DNA"/>
</dbReference>
<organism evidence="2 3">
    <name type="scientific">Stephania japonica</name>
    <dbReference type="NCBI Taxonomy" id="461633"/>
    <lineage>
        <taxon>Eukaryota</taxon>
        <taxon>Viridiplantae</taxon>
        <taxon>Streptophyta</taxon>
        <taxon>Embryophyta</taxon>
        <taxon>Tracheophyta</taxon>
        <taxon>Spermatophyta</taxon>
        <taxon>Magnoliopsida</taxon>
        <taxon>Ranunculales</taxon>
        <taxon>Menispermaceae</taxon>
        <taxon>Menispermoideae</taxon>
        <taxon>Cissampelideae</taxon>
        <taxon>Stephania</taxon>
    </lineage>
</organism>
<feature type="compositionally biased region" description="Acidic residues" evidence="1">
    <location>
        <begin position="1"/>
        <end position="14"/>
    </location>
</feature>
<feature type="region of interest" description="Disordered" evidence="1">
    <location>
        <begin position="1"/>
        <end position="49"/>
    </location>
</feature>
<accession>A0AAP0KJK8</accession>
<gene>
    <name evidence="2" type="ORF">Sjap_001216</name>
</gene>
<reference evidence="2 3" key="1">
    <citation type="submission" date="2024-01" db="EMBL/GenBank/DDBJ databases">
        <title>Genome assemblies of Stephania.</title>
        <authorList>
            <person name="Yang L."/>
        </authorList>
    </citation>
    <scope>NUCLEOTIDE SEQUENCE [LARGE SCALE GENOMIC DNA]</scope>
    <source>
        <strain evidence="2">QJT</strain>
        <tissue evidence="2">Leaf</tissue>
    </source>
</reference>
<sequence length="117" mass="11166">MYLGGEDVEGEEADGGGGELEGGELALEGPGGAVHVEDAAPEEVTEDGGEGLAFGVVGELGVEDVVDVDGVGCDDVVEGVEGDGAGGGLAEEVGVEVGEVGEVQGPCRGQVGVAGVA</sequence>
<evidence type="ECO:0000313" key="2">
    <source>
        <dbReference type="EMBL" id="KAK9153736.1"/>
    </source>
</evidence>
<keyword evidence="3" id="KW-1185">Reference proteome</keyword>
<feature type="compositionally biased region" description="Acidic residues" evidence="1">
    <location>
        <begin position="39"/>
        <end position="49"/>
    </location>
</feature>
<evidence type="ECO:0000256" key="1">
    <source>
        <dbReference type="SAM" id="MobiDB-lite"/>
    </source>
</evidence>
<comment type="caution">
    <text evidence="2">The sequence shown here is derived from an EMBL/GenBank/DDBJ whole genome shotgun (WGS) entry which is preliminary data.</text>
</comment>
<name>A0AAP0KJK8_9MAGN</name>